<proteinExistence type="evidence at transcript level"/>
<dbReference type="EMBL" id="EF084354">
    <property type="protein sequence ID" value="ABK23673.1"/>
    <property type="molecule type" value="mRNA"/>
</dbReference>
<sequence>MENLPCRMEELQLPLDLEKREEGVRVTHQNTMEAEEEETPSVLKEKNSEGHQNIVARRNKEEGKKITPPNVKVPPKRAFGLSERYRSPTDSIMSPATRGLLARNKKSMRPMELPTYVPPKAVESTLPSAGQPPM</sequence>
<feature type="region of interest" description="Disordered" evidence="1">
    <location>
        <begin position="19"/>
        <end position="134"/>
    </location>
</feature>
<evidence type="ECO:0000313" key="2">
    <source>
        <dbReference type="EMBL" id="ABK23673.1"/>
    </source>
</evidence>
<dbReference type="OMA" id="CISHRFG"/>
<dbReference type="PANTHER" id="PTHR36747:SF1">
    <property type="entry name" value="HYDROXYPROLINE-RICH GLYCOPROTEIN FAMILY PROTEIN"/>
    <property type="match status" value="1"/>
</dbReference>
<evidence type="ECO:0000256" key="1">
    <source>
        <dbReference type="SAM" id="MobiDB-lite"/>
    </source>
</evidence>
<organism evidence="2">
    <name type="scientific">Picea sitchensis</name>
    <name type="common">Sitka spruce</name>
    <name type="synonym">Pinus sitchensis</name>
    <dbReference type="NCBI Taxonomy" id="3332"/>
    <lineage>
        <taxon>Eukaryota</taxon>
        <taxon>Viridiplantae</taxon>
        <taxon>Streptophyta</taxon>
        <taxon>Embryophyta</taxon>
        <taxon>Tracheophyta</taxon>
        <taxon>Spermatophyta</taxon>
        <taxon>Pinopsida</taxon>
        <taxon>Pinidae</taxon>
        <taxon>Conifers I</taxon>
        <taxon>Pinales</taxon>
        <taxon>Pinaceae</taxon>
        <taxon>Picea</taxon>
    </lineage>
</organism>
<dbReference type="AlphaFoldDB" id="A9NSR2"/>
<reference evidence="2" key="1">
    <citation type="journal article" date="2008" name="BMC Genomics">
        <title>A conifer genomics resource of 200,000 spruce (Picea spp.) ESTs and 6,464 high-quality, sequence-finished full-length cDNAs for Sitka spruce (Picea sitchensis).</title>
        <authorList>
            <person name="Ralph S.G."/>
            <person name="Chun H.J."/>
            <person name="Kolosova N."/>
            <person name="Cooper D."/>
            <person name="Oddy C."/>
            <person name="Ritland C.E."/>
            <person name="Kirkpatrick R."/>
            <person name="Moore R."/>
            <person name="Barber S."/>
            <person name="Holt R.A."/>
            <person name="Jones S.J."/>
            <person name="Marra M.A."/>
            <person name="Douglas C.J."/>
            <person name="Ritland K."/>
            <person name="Bohlmann J."/>
        </authorList>
    </citation>
    <scope>NUCLEOTIDE SEQUENCE</scope>
    <source>
        <tissue evidence="2">Green portion of the leader tissue</tissue>
    </source>
</reference>
<dbReference type="PANTHER" id="PTHR36747">
    <property type="entry name" value="HYDROXYPROLINE-RICH GLYCOPROTEIN FAMILY PROTEIN"/>
    <property type="match status" value="1"/>
</dbReference>
<accession>A9NSR2</accession>
<protein>
    <submittedName>
        <fullName evidence="2">Uncharacterized protein</fullName>
    </submittedName>
</protein>
<name>A9NSR2_PICSI</name>